<dbReference type="Pfam" id="PF08378">
    <property type="entry name" value="NERD"/>
    <property type="match status" value="1"/>
</dbReference>
<evidence type="ECO:0000313" key="3">
    <source>
        <dbReference type="Proteomes" id="UP000789845"/>
    </source>
</evidence>
<proteinExistence type="predicted"/>
<dbReference type="EMBL" id="CAKJTG010000009">
    <property type="protein sequence ID" value="CAG9608348.1"/>
    <property type="molecule type" value="Genomic_DNA"/>
</dbReference>
<dbReference type="RefSeq" id="WP_230496584.1">
    <property type="nucleotide sequence ID" value="NZ_CAKJTG010000009.1"/>
</dbReference>
<feature type="domain" description="NERD" evidence="1">
    <location>
        <begin position="37"/>
        <end position="147"/>
    </location>
</feature>
<name>A0A9C7GA13_9BACI</name>
<evidence type="ECO:0000313" key="2">
    <source>
        <dbReference type="EMBL" id="CAG9608348.1"/>
    </source>
</evidence>
<reference evidence="2" key="1">
    <citation type="submission" date="2021-10" db="EMBL/GenBank/DDBJ databases">
        <authorList>
            <person name="Criscuolo A."/>
        </authorList>
    </citation>
    <scope>NUCLEOTIDE SEQUENCE</scope>
    <source>
        <strain evidence="2">CIP111885</strain>
    </source>
</reference>
<dbReference type="Proteomes" id="UP000789845">
    <property type="component" value="Unassembled WGS sequence"/>
</dbReference>
<sequence>MAFKERTESNLLKCLRILNIRMELTEDERRYYLNLKKGYEGEIQFDLITEKLQSNCLILNDLQLKANNTTSQYDTSIIFQETFHLFEVKNFEGDFCYEPDKLQSVKGIDYKNPLHQINRSTIILNQLLQSHRINFNIEAHVVFINPEFTLFQAPPNLPFIYPTQLNRFLKKFNTIHSSLNNFHKQLAGKLVSLHQTESPYALLPKYEYYQLKKGITCKDCQSFLISVHGNYALCSECGCKESVESAVIRNVMEIKLLFPDRKITTNIVYDWCAIISCKKRISRILGRNFKVIGVHQWAYFKLVEFIDLMIDIMTINLVCFVLHCPYERHFKHLSMCFVLHRPYEGHFHHLFHVFCPSSTL</sequence>
<dbReference type="PROSITE" id="PS50965">
    <property type="entry name" value="NERD"/>
    <property type="match status" value="1"/>
</dbReference>
<comment type="caution">
    <text evidence="2">The sequence shown here is derived from an EMBL/GenBank/DDBJ whole genome shotgun (WGS) entry which is preliminary data.</text>
</comment>
<accession>A0A9C7GA13</accession>
<protein>
    <recommendedName>
        <fullName evidence="1">NERD domain-containing protein</fullName>
    </recommendedName>
</protein>
<organism evidence="2 3">
    <name type="scientific">Pseudoneobacillus rhizosphaerae</name>
    <dbReference type="NCBI Taxonomy" id="2880968"/>
    <lineage>
        <taxon>Bacteria</taxon>
        <taxon>Bacillati</taxon>
        <taxon>Bacillota</taxon>
        <taxon>Bacilli</taxon>
        <taxon>Bacillales</taxon>
        <taxon>Bacillaceae</taxon>
        <taxon>Pseudoneobacillus</taxon>
    </lineage>
</organism>
<keyword evidence="3" id="KW-1185">Reference proteome</keyword>
<dbReference type="InterPro" id="IPR011528">
    <property type="entry name" value="NERD"/>
</dbReference>
<evidence type="ECO:0000259" key="1">
    <source>
        <dbReference type="PROSITE" id="PS50965"/>
    </source>
</evidence>
<gene>
    <name evidence="2" type="ORF">NEOCIP111885_02040</name>
</gene>
<dbReference type="AlphaFoldDB" id="A0A9C7GA13"/>